<keyword evidence="8" id="KW-1185">Reference proteome</keyword>
<dbReference type="PANTHER" id="PTHR30250">
    <property type="entry name" value="PST FAMILY PREDICTED COLANIC ACID TRANSPORTER"/>
    <property type="match status" value="1"/>
</dbReference>
<dbReference type="InterPro" id="IPR002797">
    <property type="entry name" value="Polysacc_synth"/>
</dbReference>
<feature type="transmembrane region" description="Helical" evidence="6">
    <location>
        <begin position="267"/>
        <end position="286"/>
    </location>
</feature>
<keyword evidence="3 6" id="KW-0812">Transmembrane</keyword>
<feature type="transmembrane region" description="Helical" evidence="6">
    <location>
        <begin position="344"/>
        <end position="364"/>
    </location>
</feature>
<keyword evidence="2" id="KW-1003">Cell membrane</keyword>
<comment type="caution">
    <text evidence="7">The sequence shown here is derived from an EMBL/GenBank/DDBJ whole genome shotgun (WGS) entry which is preliminary data.</text>
</comment>
<feature type="transmembrane region" description="Helical" evidence="6">
    <location>
        <begin position="126"/>
        <end position="146"/>
    </location>
</feature>
<evidence type="ECO:0000256" key="3">
    <source>
        <dbReference type="ARBA" id="ARBA00022692"/>
    </source>
</evidence>
<dbReference type="Pfam" id="PF01943">
    <property type="entry name" value="Polysacc_synt"/>
    <property type="match status" value="1"/>
</dbReference>
<dbReference type="RefSeq" id="WP_264541910.1">
    <property type="nucleotide sequence ID" value="NZ_BAABIP010000014.1"/>
</dbReference>
<feature type="transmembrane region" description="Helical" evidence="6">
    <location>
        <begin position="400"/>
        <end position="418"/>
    </location>
</feature>
<reference evidence="8" key="1">
    <citation type="journal article" date="2019" name="Int. J. Syst. Evol. Microbiol.">
        <title>The Global Catalogue of Microorganisms (GCM) 10K type strain sequencing project: providing services to taxonomists for standard genome sequencing and annotation.</title>
        <authorList>
            <consortium name="The Broad Institute Genomics Platform"/>
            <consortium name="The Broad Institute Genome Sequencing Center for Infectious Disease"/>
            <person name="Wu L."/>
            <person name="Ma J."/>
        </authorList>
    </citation>
    <scope>NUCLEOTIDE SEQUENCE [LARGE SCALE GENOMIC DNA]</scope>
    <source>
        <strain evidence="8">JCM 18198</strain>
    </source>
</reference>
<evidence type="ECO:0000313" key="8">
    <source>
        <dbReference type="Proteomes" id="UP001500141"/>
    </source>
</evidence>
<feature type="transmembrane region" description="Helical" evidence="6">
    <location>
        <begin position="183"/>
        <end position="205"/>
    </location>
</feature>
<comment type="subcellular location">
    <subcellularLocation>
        <location evidence="1">Cell membrane</location>
        <topology evidence="1">Multi-pass membrane protein</topology>
    </subcellularLocation>
</comment>
<gene>
    <name evidence="7" type="ORF">GCM10023230_16150</name>
</gene>
<evidence type="ECO:0000256" key="5">
    <source>
        <dbReference type="ARBA" id="ARBA00023136"/>
    </source>
</evidence>
<feature type="transmembrane region" description="Helical" evidence="6">
    <location>
        <begin position="226"/>
        <end position="247"/>
    </location>
</feature>
<proteinExistence type="predicted"/>
<organism evidence="7 8">
    <name type="scientific">Flavobacterium hankyongi</name>
    <dbReference type="NCBI Taxonomy" id="1176532"/>
    <lineage>
        <taxon>Bacteria</taxon>
        <taxon>Pseudomonadati</taxon>
        <taxon>Bacteroidota</taxon>
        <taxon>Flavobacteriia</taxon>
        <taxon>Flavobacteriales</taxon>
        <taxon>Flavobacteriaceae</taxon>
        <taxon>Flavobacterium</taxon>
    </lineage>
</organism>
<evidence type="ECO:0000256" key="4">
    <source>
        <dbReference type="ARBA" id="ARBA00022989"/>
    </source>
</evidence>
<feature type="transmembrane region" description="Helical" evidence="6">
    <location>
        <begin position="158"/>
        <end position="177"/>
    </location>
</feature>
<evidence type="ECO:0000256" key="1">
    <source>
        <dbReference type="ARBA" id="ARBA00004651"/>
    </source>
</evidence>
<dbReference type="CDD" id="cd13125">
    <property type="entry name" value="MATE_like_10"/>
    <property type="match status" value="1"/>
</dbReference>
<accession>A0ABP8ZWQ6</accession>
<evidence type="ECO:0000256" key="6">
    <source>
        <dbReference type="SAM" id="Phobius"/>
    </source>
</evidence>
<keyword evidence="4 6" id="KW-1133">Transmembrane helix</keyword>
<dbReference type="Proteomes" id="UP001500141">
    <property type="component" value="Unassembled WGS sequence"/>
</dbReference>
<dbReference type="InterPro" id="IPR044550">
    <property type="entry name" value="WzxE"/>
</dbReference>
<dbReference type="EMBL" id="BAABIP010000014">
    <property type="protein sequence ID" value="GAA4767156.1"/>
    <property type="molecule type" value="Genomic_DNA"/>
</dbReference>
<feature type="transmembrane region" description="Helical" evidence="6">
    <location>
        <begin position="309"/>
        <end position="332"/>
    </location>
</feature>
<feature type="transmembrane region" description="Helical" evidence="6">
    <location>
        <begin position="88"/>
        <end position="114"/>
    </location>
</feature>
<keyword evidence="5 6" id="KW-0472">Membrane</keyword>
<dbReference type="InterPro" id="IPR050833">
    <property type="entry name" value="Poly_Biosynth_Transport"/>
</dbReference>
<name>A0ABP8ZWQ6_9FLAO</name>
<protein>
    <submittedName>
        <fullName evidence="7">O-antigen translocase</fullName>
    </submittedName>
</protein>
<sequence>MKFYQKIISSELFKIFSLNGLNVLTKIGVGVISSKILAIYVGPSGMALIGNLRNFLSSFDSISSLGFQNGIIKYVAEKKDSESELKKIISTLFLNLVILSCLFGILLFCFADYWNSIVFGTNNFSYLFKILAFLVPLYISSIYLNAVINGLGEFKKVMYINIIGNIIGLLLTLFFVLKYDVFGAMLSIIVAPSLLFFVSLYFLSGKLSLGNYINFRFFDFKLIENLSHYFLMALVSGVLGPLVMLLIRNNLIENEGIDQAGYWEAMSRISSYYLLFINTLLTVYYYPRLVTAQNNDETKSVLFDFYKKVLPFFGVGLVILFLLKNIIISVLFTDYFKPVSELFFWQLIGDFFKAFSWILALQFFAKKMTRAFIITEMMSLSVLLVSSFLFIEYFENEGVVIAHAFTYLVYSIVLGIYFRKSLF</sequence>
<dbReference type="PANTHER" id="PTHR30250:SF30">
    <property type="entry name" value="LIPID III FLIPPASE"/>
    <property type="match status" value="1"/>
</dbReference>
<feature type="transmembrane region" description="Helical" evidence="6">
    <location>
        <begin position="371"/>
        <end position="394"/>
    </location>
</feature>
<evidence type="ECO:0000256" key="2">
    <source>
        <dbReference type="ARBA" id="ARBA00022475"/>
    </source>
</evidence>
<evidence type="ECO:0000313" key="7">
    <source>
        <dbReference type="EMBL" id="GAA4767156.1"/>
    </source>
</evidence>